<evidence type="ECO:0000313" key="8">
    <source>
        <dbReference type="EMBL" id="NME27332.1"/>
    </source>
</evidence>
<evidence type="ECO:0000256" key="5">
    <source>
        <dbReference type="ARBA" id="ARBA00023136"/>
    </source>
</evidence>
<evidence type="ECO:0000256" key="1">
    <source>
        <dbReference type="ARBA" id="ARBA00004651"/>
    </source>
</evidence>
<sequence>MNQVQAEKVIKPLMAVVIAGIFLGIYVMIPAFYSTLWQLTVSRDIQGLSAYIASFGSAAVLLMILLIILTNMTGLPSVQFVTVNGILFGILPGIVISWIGQVAGNVLAFVIMRYVFRRTARRLVARSRFVARLNRHITARTAFFLRAIPYSPNFAITALCALSRIGFAEHGLATAAGKFLAICIEVWMGYGLIRFDWHDLRLAAGGVLIMAFLAGYTWHTWKHKN</sequence>
<keyword evidence="2 6" id="KW-1003">Cell membrane</keyword>
<evidence type="ECO:0000256" key="2">
    <source>
        <dbReference type="ARBA" id="ARBA00022475"/>
    </source>
</evidence>
<accession>A0A848BNL3</accession>
<feature type="transmembrane region" description="Helical" evidence="6">
    <location>
        <begin position="48"/>
        <end position="70"/>
    </location>
</feature>
<protein>
    <recommendedName>
        <fullName evidence="6">TVP38/TMEM64 family membrane protein</fullName>
    </recommendedName>
</protein>
<comment type="similarity">
    <text evidence="6">Belongs to the TVP38/TMEM64 family.</text>
</comment>
<proteinExistence type="inferred from homology"/>
<dbReference type="InterPro" id="IPR032816">
    <property type="entry name" value="VTT_dom"/>
</dbReference>
<feature type="domain" description="VTT" evidence="7">
    <location>
        <begin position="75"/>
        <end position="190"/>
    </location>
</feature>
<evidence type="ECO:0000256" key="6">
    <source>
        <dbReference type="RuleBase" id="RU366058"/>
    </source>
</evidence>
<dbReference type="Pfam" id="PF09335">
    <property type="entry name" value="VTT_dom"/>
    <property type="match status" value="1"/>
</dbReference>
<feature type="transmembrane region" description="Helical" evidence="6">
    <location>
        <begin position="171"/>
        <end position="193"/>
    </location>
</feature>
<keyword evidence="4 6" id="KW-1133">Transmembrane helix</keyword>
<keyword evidence="3 6" id="KW-0812">Transmembrane</keyword>
<evidence type="ECO:0000256" key="4">
    <source>
        <dbReference type="ARBA" id="ARBA00022989"/>
    </source>
</evidence>
<dbReference type="InterPro" id="IPR015414">
    <property type="entry name" value="TMEM64"/>
</dbReference>
<dbReference type="EMBL" id="JABAFG010000002">
    <property type="protein sequence ID" value="NME27332.1"/>
    <property type="molecule type" value="Genomic_DNA"/>
</dbReference>
<dbReference type="AlphaFoldDB" id="A0A848BNL3"/>
<keyword evidence="5 6" id="KW-0472">Membrane</keyword>
<organism evidence="8 9">
    <name type="scientific">Megasphaera hexanoica</name>
    <dbReference type="NCBI Taxonomy" id="1675036"/>
    <lineage>
        <taxon>Bacteria</taxon>
        <taxon>Bacillati</taxon>
        <taxon>Bacillota</taxon>
        <taxon>Negativicutes</taxon>
        <taxon>Veillonellales</taxon>
        <taxon>Veillonellaceae</taxon>
        <taxon>Megasphaera</taxon>
    </lineage>
</organism>
<gene>
    <name evidence="8" type="ORF">HF872_01625</name>
</gene>
<comment type="subcellular location">
    <subcellularLocation>
        <location evidence="1 6">Cell membrane</location>
        <topology evidence="1 6">Multi-pass membrane protein</topology>
    </subcellularLocation>
</comment>
<name>A0A848BNL3_9FIRM</name>
<dbReference type="GO" id="GO:0005886">
    <property type="term" value="C:plasma membrane"/>
    <property type="evidence" value="ECO:0007669"/>
    <property type="project" value="UniProtKB-SubCell"/>
</dbReference>
<reference evidence="8 9" key="1">
    <citation type="submission" date="2020-04" db="EMBL/GenBank/DDBJ databases">
        <authorList>
            <person name="Hitch T.C.A."/>
            <person name="Wylensek D."/>
            <person name="Clavel T."/>
        </authorList>
    </citation>
    <scope>NUCLEOTIDE SEQUENCE [LARGE SCALE GENOMIC DNA]</scope>
    <source>
        <strain evidence="8 9">Oil-RF-744-FAT-WT-6-1</strain>
    </source>
</reference>
<feature type="transmembrane region" description="Helical" evidence="6">
    <location>
        <begin position="137"/>
        <end position="165"/>
    </location>
</feature>
<evidence type="ECO:0000259" key="7">
    <source>
        <dbReference type="Pfam" id="PF09335"/>
    </source>
</evidence>
<feature type="transmembrane region" description="Helical" evidence="6">
    <location>
        <begin position="200"/>
        <end position="219"/>
    </location>
</feature>
<evidence type="ECO:0000256" key="3">
    <source>
        <dbReference type="ARBA" id="ARBA00022692"/>
    </source>
</evidence>
<dbReference type="RefSeq" id="WP_170087098.1">
    <property type="nucleotide sequence ID" value="NZ_JABAFG010000002.1"/>
</dbReference>
<comment type="caution">
    <text evidence="8">The sequence shown here is derived from an EMBL/GenBank/DDBJ whole genome shotgun (WGS) entry which is preliminary data.</text>
</comment>
<dbReference type="PANTHER" id="PTHR12677:SF55">
    <property type="entry name" value="UNDECAPRENYL PHOSPHATE TRANSPORTER SAOUHSC_00901-RELATED"/>
    <property type="match status" value="1"/>
</dbReference>
<feature type="transmembrane region" description="Helical" evidence="6">
    <location>
        <begin position="12"/>
        <end position="36"/>
    </location>
</feature>
<evidence type="ECO:0000313" key="9">
    <source>
        <dbReference type="Proteomes" id="UP000591071"/>
    </source>
</evidence>
<dbReference type="Proteomes" id="UP000591071">
    <property type="component" value="Unassembled WGS sequence"/>
</dbReference>
<dbReference type="PANTHER" id="PTHR12677">
    <property type="entry name" value="GOLGI APPARATUS MEMBRANE PROTEIN TVP38-RELATED"/>
    <property type="match status" value="1"/>
</dbReference>
<feature type="transmembrane region" description="Helical" evidence="6">
    <location>
        <begin position="90"/>
        <end position="116"/>
    </location>
</feature>